<name>A0A0B1RWA6_OESDE</name>
<organism evidence="1 2">
    <name type="scientific">Oesophagostomum dentatum</name>
    <name type="common">Nodular worm</name>
    <dbReference type="NCBI Taxonomy" id="61180"/>
    <lineage>
        <taxon>Eukaryota</taxon>
        <taxon>Metazoa</taxon>
        <taxon>Ecdysozoa</taxon>
        <taxon>Nematoda</taxon>
        <taxon>Chromadorea</taxon>
        <taxon>Rhabditida</taxon>
        <taxon>Rhabditina</taxon>
        <taxon>Rhabditomorpha</taxon>
        <taxon>Strongyloidea</taxon>
        <taxon>Strongylidae</taxon>
        <taxon>Oesophagostomum</taxon>
    </lineage>
</organism>
<dbReference type="AlphaFoldDB" id="A0A0B1RWA6"/>
<dbReference type="OrthoDB" id="5814538at2759"/>
<evidence type="ECO:0000313" key="1">
    <source>
        <dbReference type="EMBL" id="KHJ76959.1"/>
    </source>
</evidence>
<sequence length="91" mass="10323">MNNALPSFLDVHRGTLVVTDLGTQSIVKFFDETGTDSYKYRRAMTLEANPRSPRRGAISYMSGVYIDDELNMLIADAKGRSLQVRFFCLRL</sequence>
<gene>
    <name evidence="1" type="ORF">OESDEN_23421</name>
</gene>
<reference evidence="1 2" key="1">
    <citation type="submission" date="2014-03" db="EMBL/GenBank/DDBJ databases">
        <title>Draft genome of the hookworm Oesophagostomum dentatum.</title>
        <authorList>
            <person name="Mitreva M."/>
        </authorList>
    </citation>
    <scope>NUCLEOTIDE SEQUENCE [LARGE SCALE GENOMIC DNA]</scope>
    <source>
        <strain evidence="1 2">OD-Hann</strain>
    </source>
</reference>
<dbReference type="EMBL" id="KN611239">
    <property type="protein sequence ID" value="KHJ76959.1"/>
    <property type="molecule type" value="Genomic_DNA"/>
</dbReference>
<keyword evidence="2" id="KW-1185">Reference proteome</keyword>
<evidence type="ECO:0008006" key="3">
    <source>
        <dbReference type="Google" id="ProtNLM"/>
    </source>
</evidence>
<accession>A0A0B1RWA6</accession>
<dbReference type="Proteomes" id="UP000053660">
    <property type="component" value="Unassembled WGS sequence"/>
</dbReference>
<evidence type="ECO:0000313" key="2">
    <source>
        <dbReference type="Proteomes" id="UP000053660"/>
    </source>
</evidence>
<protein>
    <recommendedName>
        <fullName evidence="3">Adipocyte plasma membrane-associated protein</fullName>
    </recommendedName>
</protein>
<proteinExistence type="predicted"/>